<organism evidence="1 2">
    <name type="scientific">Portunus trituberculatus</name>
    <name type="common">Swimming crab</name>
    <name type="synonym">Neptunus trituberculatus</name>
    <dbReference type="NCBI Taxonomy" id="210409"/>
    <lineage>
        <taxon>Eukaryota</taxon>
        <taxon>Metazoa</taxon>
        <taxon>Ecdysozoa</taxon>
        <taxon>Arthropoda</taxon>
        <taxon>Crustacea</taxon>
        <taxon>Multicrustacea</taxon>
        <taxon>Malacostraca</taxon>
        <taxon>Eumalacostraca</taxon>
        <taxon>Eucarida</taxon>
        <taxon>Decapoda</taxon>
        <taxon>Pleocyemata</taxon>
        <taxon>Brachyura</taxon>
        <taxon>Eubrachyura</taxon>
        <taxon>Portunoidea</taxon>
        <taxon>Portunidae</taxon>
        <taxon>Portuninae</taxon>
        <taxon>Portunus</taxon>
    </lineage>
</organism>
<reference evidence="1 2" key="1">
    <citation type="submission" date="2019-05" db="EMBL/GenBank/DDBJ databases">
        <title>Another draft genome of Portunus trituberculatus and its Hox gene families provides insights of decapod evolution.</title>
        <authorList>
            <person name="Jeong J.-H."/>
            <person name="Song I."/>
            <person name="Kim S."/>
            <person name="Choi T."/>
            <person name="Kim D."/>
            <person name="Ryu S."/>
            <person name="Kim W."/>
        </authorList>
    </citation>
    <scope>NUCLEOTIDE SEQUENCE [LARGE SCALE GENOMIC DNA]</scope>
    <source>
        <tissue evidence="1">Muscle</tissue>
    </source>
</reference>
<proteinExistence type="predicted"/>
<sequence>MNSARKPKIRVMDGKHIKEILTQFRNHEGKYVEVEIIWNSWSEHESYKLVMGLLTSLFGITGKSTDVVPNSY</sequence>
<accession>A0A5B7DMH5</accession>
<dbReference type="AlphaFoldDB" id="A0A5B7DMH5"/>
<dbReference type="Proteomes" id="UP000324222">
    <property type="component" value="Unassembled WGS sequence"/>
</dbReference>
<protein>
    <submittedName>
        <fullName evidence="1">Uncharacterized protein</fullName>
    </submittedName>
</protein>
<evidence type="ECO:0000313" key="2">
    <source>
        <dbReference type="Proteomes" id="UP000324222"/>
    </source>
</evidence>
<comment type="caution">
    <text evidence="1">The sequence shown here is derived from an EMBL/GenBank/DDBJ whole genome shotgun (WGS) entry which is preliminary data.</text>
</comment>
<keyword evidence="2" id="KW-1185">Reference proteome</keyword>
<evidence type="ECO:0000313" key="1">
    <source>
        <dbReference type="EMBL" id="MPC22395.1"/>
    </source>
</evidence>
<dbReference type="EMBL" id="VSRR010001083">
    <property type="protein sequence ID" value="MPC22395.1"/>
    <property type="molecule type" value="Genomic_DNA"/>
</dbReference>
<name>A0A5B7DMH5_PORTR</name>
<gene>
    <name evidence="1" type="ORF">E2C01_015409</name>
</gene>